<evidence type="ECO:0000256" key="11">
    <source>
        <dbReference type="ARBA" id="ARBA00023242"/>
    </source>
</evidence>
<dbReference type="GO" id="GO:0005634">
    <property type="term" value="C:nucleus"/>
    <property type="evidence" value="ECO:0007669"/>
    <property type="project" value="UniProtKB-SubCell"/>
</dbReference>
<dbReference type="Pfam" id="PF13476">
    <property type="entry name" value="AAA_23"/>
    <property type="match status" value="1"/>
</dbReference>
<dbReference type="Pfam" id="PF06470">
    <property type="entry name" value="SMC_hinge"/>
    <property type="match status" value="1"/>
</dbReference>
<keyword evidence="10" id="KW-0234">DNA repair</keyword>
<feature type="coiled-coil region" evidence="12">
    <location>
        <begin position="663"/>
        <end position="707"/>
    </location>
</feature>
<evidence type="ECO:0000256" key="5">
    <source>
        <dbReference type="ARBA" id="ARBA00022741"/>
    </source>
</evidence>
<evidence type="ECO:0000256" key="12">
    <source>
        <dbReference type="SAM" id="Coils"/>
    </source>
</evidence>
<dbReference type="GO" id="GO:0005524">
    <property type="term" value="F:ATP binding"/>
    <property type="evidence" value="ECO:0007669"/>
    <property type="project" value="UniProtKB-KW"/>
</dbReference>
<dbReference type="InterPro" id="IPR038729">
    <property type="entry name" value="Rad50/SbcC_AAA"/>
</dbReference>
<dbReference type="GO" id="GO:0016887">
    <property type="term" value="F:ATP hydrolysis activity"/>
    <property type="evidence" value="ECO:0007669"/>
    <property type="project" value="InterPro"/>
</dbReference>
<dbReference type="GO" id="GO:0030915">
    <property type="term" value="C:Smc5-Smc6 complex"/>
    <property type="evidence" value="ECO:0007669"/>
    <property type="project" value="TreeGrafter"/>
</dbReference>
<dbReference type="Gene3D" id="3.40.50.300">
    <property type="entry name" value="P-loop containing nucleotide triphosphate hydrolases"/>
    <property type="match status" value="2"/>
</dbReference>
<dbReference type="PANTHER" id="PTHR19306:SF6">
    <property type="entry name" value="STRUCTURAL MAINTENANCE OF CHROMOSOMES PROTEIN 6"/>
    <property type="match status" value="1"/>
</dbReference>
<reference evidence="15" key="1">
    <citation type="submission" date="2022-10" db="EMBL/GenBank/DDBJ databases">
        <title>Encephalitozoon hellem ATCC 50604 Complete Genome.</title>
        <authorList>
            <person name="Mascarenhas dos Santos A.C."/>
            <person name="Julian A.T."/>
            <person name="Pombert J.-F."/>
        </authorList>
    </citation>
    <scope>NUCLEOTIDE SEQUENCE</scope>
    <source>
        <strain evidence="15">ATCC 50604</strain>
    </source>
</reference>
<keyword evidence="8 12" id="KW-0175">Coiled coil</keyword>
<comment type="subcellular location">
    <subcellularLocation>
        <location evidence="2">Chromosome</location>
    </subcellularLocation>
    <subcellularLocation>
        <location evidence="1">Nucleus</location>
    </subcellularLocation>
</comment>
<evidence type="ECO:0000313" key="15">
    <source>
        <dbReference type="EMBL" id="UTX43506.1"/>
    </source>
</evidence>
<dbReference type="GO" id="GO:0000724">
    <property type="term" value="P:double-strand break repair via homologous recombination"/>
    <property type="evidence" value="ECO:0007669"/>
    <property type="project" value="TreeGrafter"/>
</dbReference>
<dbReference type="InterPro" id="IPR010935">
    <property type="entry name" value="SMC_hinge"/>
</dbReference>
<keyword evidence="9" id="KW-0233">DNA recombination</keyword>
<feature type="domain" description="Rad50/SbcC-type AAA" evidence="14">
    <location>
        <begin position="12"/>
        <end position="236"/>
    </location>
</feature>
<evidence type="ECO:0000313" key="16">
    <source>
        <dbReference type="Proteomes" id="UP001059546"/>
    </source>
</evidence>
<evidence type="ECO:0000256" key="2">
    <source>
        <dbReference type="ARBA" id="ARBA00004286"/>
    </source>
</evidence>
<dbReference type="GO" id="GO:0003684">
    <property type="term" value="F:damaged DNA binding"/>
    <property type="evidence" value="ECO:0007669"/>
    <property type="project" value="TreeGrafter"/>
</dbReference>
<organism evidence="15 16">
    <name type="scientific">Encephalitozoon hellem</name>
    <name type="common">Microsporidian parasite</name>
    <dbReference type="NCBI Taxonomy" id="27973"/>
    <lineage>
        <taxon>Eukaryota</taxon>
        <taxon>Fungi</taxon>
        <taxon>Fungi incertae sedis</taxon>
        <taxon>Microsporidia</taxon>
        <taxon>Unikaryonidae</taxon>
        <taxon>Encephalitozoon</taxon>
    </lineage>
</organism>
<keyword evidence="5" id="KW-0547">Nucleotide-binding</keyword>
<keyword evidence="6" id="KW-0227">DNA damage</keyword>
<feature type="coiled-coil region" evidence="12">
    <location>
        <begin position="188"/>
        <end position="384"/>
    </location>
</feature>
<name>A0A9Q9F9P2_ENCHE</name>
<gene>
    <name evidence="15" type="ORF">GPU96_07g12650</name>
</gene>
<keyword evidence="11" id="KW-0539">Nucleus</keyword>
<dbReference type="GO" id="GO:0003697">
    <property type="term" value="F:single-stranded DNA binding"/>
    <property type="evidence" value="ECO:0007669"/>
    <property type="project" value="TreeGrafter"/>
</dbReference>
<dbReference type="GO" id="GO:0051276">
    <property type="term" value="P:chromosome organization"/>
    <property type="evidence" value="ECO:0007669"/>
    <property type="project" value="InterPro"/>
</dbReference>
<keyword evidence="4" id="KW-0158">Chromosome</keyword>
<dbReference type="InterPro" id="IPR027417">
    <property type="entry name" value="P-loop_NTPase"/>
</dbReference>
<evidence type="ECO:0000256" key="8">
    <source>
        <dbReference type="ARBA" id="ARBA00023054"/>
    </source>
</evidence>
<evidence type="ECO:0000256" key="6">
    <source>
        <dbReference type="ARBA" id="ARBA00022763"/>
    </source>
</evidence>
<dbReference type="AlphaFoldDB" id="A0A9Q9F9P2"/>
<evidence type="ECO:0000256" key="4">
    <source>
        <dbReference type="ARBA" id="ARBA00022454"/>
    </source>
</evidence>
<evidence type="ECO:0000259" key="13">
    <source>
        <dbReference type="Pfam" id="PF06470"/>
    </source>
</evidence>
<dbReference type="Proteomes" id="UP001059546">
    <property type="component" value="Chromosome VII"/>
</dbReference>
<feature type="domain" description="SMC hinge" evidence="13">
    <location>
        <begin position="437"/>
        <end position="550"/>
    </location>
</feature>
<dbReference type="PANTHER" id="PTHR19306">
    <property type="entry name" value="STRUCTURAL MAINTENANCE OF CHROMOSOMES 5,6 SMC5, SMC6"/>
    <property type="match status" value="1"/>
</dbReference>
<evidence type="ECO:0000256" key="7">
    <source>
        <dbReference type="ARBA" id="ARBA00022840"/>
    </source>
</evidence>
<evidence type="ECO:0000259" key="14">
    <source>
        <dbReference type="Pfam" id="PF13476"/>
    </source>
</evidence>
<evidence type="ECO:0000256" key="1">
    <source>
        <dbReference type="ARBA" id="ARBA00004123"/>
    </source>
</evidence>
<protein>
    <submittedName>
        <fullName evidence="15">Structural maintenance of chromosomes protein</fullName>
    </submittedName>
</protein>
<accession>A0A9Q9F9P2</accession>
<evidence type="ECO:0000256" key="10">
    <source>
        <dbReference type="ARBA" id="ARBA00023204"/>
    </source>
</evidence>
<evidence type="ECO:0000256" key="9">
    <source>
        <dbReference type="ARBA" id="ARBA00023172"/>
    </source>
</evidence>
<sequence>MSYEKFKKTIVSIELIKFMCHSHLLISLRKPLTIVSGCNGSGKSAVMVGIGLVLGQRAHSLERGSSFKDLIKSGESNAIVRVVLENHKGFKREFFKEKIIVEKRIGMRSATISIMNGERRVWSMRREDLELVLEFFSLRFENPLNFLSQEQSKRFLSTMNPEMLYELFMQGTEMAEVCKLNDESMGNVKTMRERIGLVDEELREIEKQIKDEESRLEIIKNVKTMARTIAELEDEMAWAKVNERRIEVERCFKKFQDKQEEIDRENAKLEELSQAIRDGREKLTMVESEEMEKKRSRDKRKEEIDSAIGKLRMKYREIENDCLELRETRDFKSRIAIDFEKQDGVVKGLVPQLEERYNKVSSEIESLNERMEKLAVEGEECRKRAREEEDVLSERQSNILHLRKQIEFYSKNDQNSFFGPNFGGVIDEISKTRFNEKVVGPIGFEVKLKDPRWSKAVSIVLNSTLSTFIVMNKLDKDILLKIFRKHKVDFPISALSTRAPEVIKYKRNEKYKTVLDVLEIRSPCVANYLIITASIEQTILVEGRKEAYEIIRSRPGFVECAYTKNGDKIRLVGGSMSDFVTRGVDRFYFENTREKLERCKMEMKRLMEEKPEKSWGKRSEEIRDEMGKVNEEIEHRRRVCKSLEAEMEQEKQIHDAQMEIMHSDEIYEEIKSLEHQISLLEKKQDEINEEIGALEREQREIKEYKIASTENLRQDICRNKAEASKIERKIDLCRLDALRLKEEHLKEMEAYSLEKRRLVENGKKEIDSRPEDEIRKEIIRIKAQIDMCKEVEDEKKTLATMEHLRKMKNVKKGLLDEYKKKIESILSDVESRITKRDAMRNEIARNAALEFSRLTRIRGYEGVLEFDHEKKRLDVKMKVHGQSEAGSRSMLSGGERSFASVSLILSLWPSLSCPIKVLDEFDVFMDNLNRKQAIRMLLDFFKESGFQGILITPLGVEDLFEDFCDVIVLEKPDKSE</sequence>
<proteinExistence type="inferred from homology"/>
<comment type="similarity">
    <text evidence="3">Belongs to the SMC family. SMC6 subfamily.</text>
</comment>
<keyword evidence="7" id="KW-0067">ATP-binding</keyword>
<dbReference type="GO" id="GO:0035861">
    <property type="term" value="C:site of double-strand break"/>
    <property type="evidence" value="ECO:0007669"/>
    <property type="project" value="TreeGrafter"/>
</dbReference>
<dbReference type="SUPFAM" id="SSF52540">
    <property type="entry name" value="P-loop containing nucleoside triphosphate hydrolases"/>
    <property type="match status" value="1"/>
</dbReference>
<dbReference type="EMBL" id="CP075153">
    <property type="protein sequence ID" value="UTX43506.1"/>
    <property type="molecule type" value="Genomic_DNA"/>
</dbReference>
<evidence type="ECO:0000256" key="3">
    <source>
        <dbReference type="ARBA" id="ARBA00006793"/>
    </source>
</evidence>